<organism evidence="3 4">
    <name type="scientific">Leptospira fletcheri</name>
    <dbReference type="NCBI Taxonomy" id="2484981"/>
    <lineage>
        <taxon>Bacteria</taxon>
        <taxon>Pseudomonadati</taxon>
        <taxon>Spirochaetota</taxon>
        <taxon>Spirochaetia</taxon>
        <taxon>Leptospirales</taxon>
        <taxon>Leptospiraceae</taxon>
        <taxon>Leptospira</taxon>
    </lineage>
</organism>
<protein>
    <submittedName>
        <fullName evidence="3">Thioesterase</fullName>
    </submittedName>
</protein>
<accession>A0A4R9GI87</accession>
<keyword evidence="4" id="KW-1185">Reference proteome</keyword>
<name>A0A4R9GI87_9LEPT</name>
<dbReference type="Pfam" id="PF13279">
    <property type="entry name" value="4HBT_2"/>
    <property type="match status" value="1"/>
</dbReference>
<evidence type="ECO:0000256" key="2">
    <source>
        <dbReference type="ARBA" id="ARBA00022801"/>
    </source>
</evidence>
<dbReference type="PANTHER" id="PTHR31793">
    <property type="entry name" value="4-HYDROXYBENZOYL-COA THIOESTERASE FAMILY MEMBER"/>
    <property type="match status" value="1"/>
</dbReference>
<comment type="similarity">
    <text evidence="1">Belongs to the 4-hydroxybenzoyl-CoA thioesterase family.</text>
</comment>
<dbReference type="Proteomes" id="UP000298458">
    <property type="component" value="Unassembled WGS sequence"/>
</dbReference>
<dbReference type="AlphaFoldDB" id="A0A4R9GI87"/>
<dbReference type="EMBL" id="RQET01000004">
    <property type="protein sequence ID" value="TGK12407.1"/>
    <property type="molecule type" value="Genomic_DNA"/>
</dbReference>
<keyword evidence="2" id="KW-0378">Hydrolase</keyword>
<evidence type="ECO:0000256" key="1">
    <source>
        <dbReference type="ARBA" id="ARBA00005953"/>
    </source>
</evidence>
<dbReference type="PANTHER" id="PTHR31793:SF27">
    <property type="entry name" value="NOVEL THIOESTERASE SUPERFAMILY DOMAIN AND SAPOSIN A-TYPE DOMAIN CONTAINING PROTEIN (0610012H03RIK)"/>
    <property type="match status" value="1"/>
</dbReference>
<proteinExistence type="inferred from homology"/>
<gene>
    <name evidence="3" type="ORF">EHO60_09175</name>
</gene>
<evidence type="ECO:0000313" key="3">
    <source>
        <dbReference type="EMBL" id="TGK12407.1"/>
    </source>
</evidence>
<dbReference type="Gene3D" id="3.10.129.10">
    <property type="entry name" value="Hotdog Thioesterase"/>
    <property type="match status" value="1"/>
</dbReference>
<dbReference type="SUPFAM" id="SSF54637">
    <property type="entry name" value="Thioesterase/thiol ester dehydrase-isomerase"/>
    <property type="match status" value="1"/>
</dbReference>
<dbReference type="GO" id="GO:0047617">
    <property type="term" value="F:fatty acyl-CoA hydrolase activity"/>
    <property type="evidence" value="ECO:0007669"/>
    <property type="project" value="TreeGrafter"/>
</dbReference>
<dbReference type="InterPro" id="IPR029069">
    <property type="entry name" value="HotDog_dom_sf"/>
</dbReference>
<dbReference type="OrthoDB" id="327605at2"/>
<reference evidence="3" key="1">
    <citation type="journal article" date="2019" name="PLoS Negl. Trop. Dis.">
        <title>Revisiting the worldwide diversity of Leptospira species in the environment.</title>
        <authorList>
            <person name="Vincent A.T."/>
            <person name="Schiettekatte O."/>
            <person name="Bourhy P."/>
            <person name="Veyrier F.J."/>
            <person name="Picardeau M."/>
        </authorList>
    </citation>
    <scope>NUCLEOTIDE SEQUENCE [LARGE SCALE GENOMIC DNA]</scope>
    <source>
        <strain evidence="3">SSW15</strain>
    </source>
</reference>
<dbReference type="RefSeq" id="WP_135767805.1">
    <property type="nucleotide sequence ID" value="NZ_RQET01000004.1"/>
</dbReference>
<sequence>MSQISVPSHFDYRMEVHVQNADIRSATVVGGIFVSHVTYASLIPMVDKVFDGFLEHFSWSKSNIAGANIIVPKLEVDYRSEAREGERLDWQVAVTNLGRKSCDLIFFVTKIPEREEVATVKISLVFYDYKARKTLEIPKEFRERFSE</sequence>
<evidence type="ECO:0000313" key="4">
    <source>
        <dbReference type="Proteomes" id="UP000298458"/>
    </source>
</evidence>
<dbReference type="InterPro" id="IPR050563">
    <property type="entry name" value="4-hydroxybenzoyl-CoA_TE"/>
</dbReference>
<comment type="caution">
    <text evidence="3">The sequence shown here is derived from an EMBL/GenBank/DDBJ whole genome shotgun (WGS) entry which is preliminary data.</text>
</comment>